<evidence type="ECO:0000313" key="2">
    <source>
        <dbReference type="Proteomes" id="UP000235392"/>
    </source>
</evidence>
<evidence type="ECO:0000313" key="1">
    <source>
        <dbReference type="EMBL" id="PLW42847.1"/>
    </source>
</evidence>
<reference evidence="1 2" key="1">
    <citation type="submission" date="2017-11" db="EMBL/GenBank/DDBJ databases">
        <title>De novo assembly and phasing of dikaryotic genomes from two isolates of Puccinia coronata f. sp. avenae, the causal agent of oat crown rust.</title>
        <authorList>
            <person name="Miller M.E."/>
            <person name="Zhang Y."/>
            <person name="Omidvar V."/>
            <person name="Sperschneider J."/>
            <person name="Schwessinger B."/>
            <person name="Raley C."/>
            <person name="Palmer J.M."/>
            <person name="Garnica D."/>
            <person name="Upadhyaya N."/>
            <person name="Rathjen J."/>
            <person name="Taylor J.M."/>
            <person name="Park R.F."/>
            <person name="Dodds P.N."/>
            <person name="Hirsch C.D."/>
            <person name="Kianian S.F."/>
            <person name="Figueroa M."/>
        </authorList>
    </citation>
    <scope>NUCLEOTIDE SEQUENCE [LARGE SCALE GENOMIC DNA]</scope>
    <source>
        <strain evidence="1">12SD80</strain>
    </source>
</reference>
<sequence length="89" mass="10390">PKQETYSFTLASDRDYLLNYISAHEARSNANVCFFNQGKKWIIFLHLIKFLRASTVNTWLVPHHPLESDTHPFRFLHPSAPNIPLEILN</sequence>
<proteinExistence type="predicted"/>
<accession>A0A2N5UYR9</accession>
<feature type="non-terminal residue" evidence="1">
    <location>
        <position position="1"/>
    </location>
</feature>
<dbReference type="EMBL" id="PGCI01000074">
    <property type="protein sequence ID" value="PLW42847.1"/>
    <property type="molecule type" value="Genomic_DNA"/>
</dbReference>
<name>A0A2N5UYR9_9BASI</name>
<gene>
    <name evidence="1" type="ORF">PCASD_07264</name>
</gene>
<dbReference type="Proteomes" id="UP000235392">
    <property type="component" value="Unassembled WGS sequence"/>
</dbReference>
<organism evidence="1 2">
    <name type="scientific">Puccinia coronata f. sp. avenae</name>
    <dbReference type="NCBI Taxonomy" id="200324"/>
    <lineage>
        <taxon>Eukaryota</taxon>
        <taxon>Fungi</taxon>
        <taxon>Dikarya</taxon>
        <taxon>Basidiomycota</taxon>
        <taxon>Pucciniomycotina</taxon>
        <taxon>Pucciniomycetes</taxon>
        <taxon>Pucciniales</taxon>
        <taxon>Pucciniaceae</taxon>
        <taxon>Puccinia</taxon>
    </lineage>
</organism>
<protein>
    <submittedName>
        <fullName evidence="1">Uncharacterized protein</fullName>
    </submittedName>
</protein>
<dbReference type="AlphaFoldDB" id="A0A2N5UYR9"/>
<feature type="non-terminal residue" evidence="1">
    <location>
        <position position="89"/>
    </location>
</feature>
<comment type="caution">
    <text evidence="1">The sequence shown here is derived from an EMBL/GenBank/DDBJ whole genome shotgun (WGS) entry which is preliminary data.</text>
</comment>